<dbReference type="eggNOG" id="COG0741">
    <property type="taxonomic scope" value="Bacteria"/>
</dbReference>
<reference evidence="5" key="2">
    <citation type="submission" date="2011-03" db="EMBL/GenBank/DDBJ databases">
        <title>The complete genome of Hippea maritima DSM 10411.</title>
        <authorList>
            <consortium name="US DOE Joint Genome Institute (JGI-PGF)"/>
            <person name="Lucas S."/>
            <person name="Copeland A."/>
            <person name="Lapidus A."/>
            <person name="Bruce D."/>
            <person name="Goodwin L."/>
            <person name="Pitluck S."/>
            <person name="Peters L."/>
            <person name="Kyrpides N."/>
            <person name="Mavromatis K."/>
            <person name="Pagani I."/>
            <person name="Ivanova N."/>
            <person name="Mikhailova N."/>
            <person name="Lu M."/>
            <person name="Detter J.C."/>
            <person name="Tapia R."/>
            <person name="Han C."/>
            <person name="Land M."/>
            <person name="Hauser L."/>
            <person name="Markowitz V."/>
            <person name="Cheng J.-F."/>
            <person name="Hugenholtz P."/>
            <person name="Woyke T."/>
            <person name="Wu D."/>
            <person name="Spring S."/>
            <person name="Schroeder M."/>
            <person name="Brambilla E."/>
            <person name="Klenk H.-P."/>
            <person name="Eisen J.A."/>
        </authorList>
    </citation>
    <scope>NUCLEOTIDE SEQUENCE [LARGE SCALE GENOMIC DNA]</scope>
    <source>
        <strain evidence="5">ATCC 700847 / DSM 10411 / MH2</strain>
    </source>
</reference>
<evidence type="ECO:0000313" key="5">
    <source>
        <dbReference type="Proteomes" id="UP000008139"/>
    </source>
</evidence>
<dbReference type="Proteomes" id="UP000008139">
    <property type="component" value="Chromosome"/>
</dbReference>
<proteinExistence type="inferred from homology"/>
<dbReference type="CDD" id="cd00254">
    <property type="entry name" value="LT-like"/>
    <property type="match status" value="1"/>
</dbReference>
<protein>
    <submittedName>
        <fullName evidence="4">Lytic transglycosylase catalytic</fullName>
    </submittedName>
</protein>
<dbReference type="HOGENOM" id="CLU_065765_4_4_7"/>
<dbReference type="SUPFAM" id="SSF53955">
    <property type="entry name" value="Lysozyme-like"/>
    <property type="match status" value="1"/>
</dbReference>
<dbReference type="EMBL" id="CP002606">
    <property type="protein sequence ID" value="AEA33290.1"/>
    <property type="molecule type" value="Genomic_DNA"/>
</dbReference>
<dbReference type="PROSITE" id="PS00922">
    <property type="entry name" value="TRANSGLYCOSYLASE"/>
    <property type="match status" value="1"/>
</dbReference>
<name>F2LY25_HIPMA</name>
<evidence type="ECO:0000313" key="4">
    <source>
        <dbReference type="EMBL" id="AEA33290.1"/>
    </source>
</evidence>
<dbReference type="InterPro" id="IPR023346">
    <property type="entry name" value="Lysozyme-like_dom_sf"/>
</dbReference>
<dbReference type="InterPro" id="IPR019301">
    <property type="entry name" value="Flagellar_prot_FlgJ_N"/>
</dbReference>
<dbReference type="InterPro" id="IPR008258">
    <property type="entry name" value="Transglycosylase_SLT_dom_1"/>
</dbReference>
<dbReference type="PANTHER" id="PTHR37423:SF2">
    <property type="entry name" value="MEMBRANE-BOUND LYTIC MUREIN TRANSGLYCOSYLASE C"/>
    <property type="match status" value="1"/>
</dbReference>
<comment type="similarity">
    <text evidence="1">Belongs to the transglycosylase Slt family.</text>
</comment>
<dbReference type="eggNOG" id="COG3951">
    <property type="taxonomic scope" value="Bacteria"/>
</dbReference>
<feature type="domain" description="Flagellar protein FlgJ N-terminal" evidence="3">
    <location>
        <begin position="41"/>
        <end position="86"/>
    </location>
</feature>
<dbReference type="InterPro" id="IPR000189">
    <property type="entry name" value="Transglyc_AS"/>
</dbReference>
<sequence length="255" mass="28787">MMQIGSLDALKSKTIDIGNIYKLKEACRQFESLFISKLLSAMEKTVPEDPIVKNDAANSIYKSMYINALSQKMSQNSPFGIAKTLFDILKDYVNYKTHIEKTENKPINLKTQIEFKPLNKDKFIKIDEKAEIIQKAINDASKRFHVPKKLLYGIIKAESGFNPSAVSKAGAIGLMQLMPQTAIEMGVKNIWDIRENILGGARYISKLIKEFKDYKKALAAYNAGPGNVKKYGGIPPFKETQNYIKKVLAYADEKY</sequence>
<reference evidence="4 5" key="1">
    <citation type="journal article" date="2011" name="Stand. Genomic Sci.">
        <title>Complete genome sequence of the thermophilic sulfur-reducer Hippea maritima type strain (MH(2)).</title>
        <authorList>
            <person name="Huntemann M."/>
            <person name="Lu M."/>
            <person name="Nolan M."/>
            <person name="Lapidus A."/>
            <person name="Lucas S."/>
            <person name="Hammon N."/>
            <person name="Deshpande S."/>
            <person name="Cheng J.F."/>
            <person name="Tapia R."/>
            <person name="Han C."/>
            <person name="Goodwin L."/>
            <person name="Pitluck S."/>
            <person name="Liolios K."/>
            <person name="Pagani I."/>
            <person name="Ivanova N."/>
            <person name="Ovchinikova G."/>
            <person name="Pati A."/>
            <person name="Chen A."/>
            <person name="Palaniappan K."/>
            <person name="Land M."/>
            <person name="Hauser L."/>
            <person name="Jeffries C.D."/>
            <person name="Detter J.C."/>
            <person name="Brambilla E.M."/>
            <person name="Rohde M."/>
            <person name="Spring S."/>
            <person name="Goker M."/>
            <person name="Woyke T."/>
            <person name="Bristow J."/>
            <person name="Eisen J.A."/>
            <person name="Markowitz V."/>
            <person name="Hugenholtz P."/>
            <person name="Kyrpides N.C."/>
            <person name="Klenk H.P."/>
            <person name="Mavromatis K."/>
        </authorList>
    </citation>
    <scope>NUCLEOTIDE SEQUENCE [LARGE SCALE GENOMIC DNA]</scope>
    <source>
        <strain evidence="5">ATCC 700847 / DSM 10411 / MH2</strain>
    </source>
</reference>
<dbReference type="GO" id="GO:0016020">
    <property type="term" value="C:membrane"/>
    <property type="evidence" value="ECO:0007669"/>
    <property type="project" value="InterPro"/>
</dbReference>
<gene>
    <name evidence="4" type="ordered locus">Hipma_0313</name>
</gene>
<feature type="domain" description="Transglycosylase SLT" evidence="2">
    <location>
        <begin position="136"/>
        <end position="243"/>
    </location>
</feature>
<dbReference type="Pfam" id="PF10135">
    <property type="entry name" value="Rod-binding"/>
    <property type="match status" value="1"/>
</dbReference>
<dbReference type="Gene3D" id="1.10.530.10">
    <property type="match status" value="1"/>
</dbReference>
<keyword evidence="5" id="KW-1185">Reference proteome</keyword>
<evidence type="ECO:0000259" key="2">
    <source>
        <dbReference type="Pfam" id="PF01464"/>
    </source>
</evidence>
<evidence type="ECO:0000259" key="3">
    <source>
        <dbReference type="Pfam" id="PF10135"/>
    </source>
</evidence>
<dbReference type="PANTHER" id="PTHR37423">
    <property type="entry name" value="SOLUBLE LYTIC MUREIN TRANSGLYCOSYLASE-RELATED"/>
    <property type="match status" value="1"/>
</dbReference>
<dbReference type="GO" id="GO:0000270">
    <property type="term" value="P:peptidoglycan metabolic process"/>
    <property type="evidence" value="ECO:0007669"/>
    <property type="project" value="InterPro"/>
</dbReference>
<accession>F2LY25</accession>
<dbReference type="GO" id="GO:0008933">
    <property type="term" value="F:peptidoglycan lytic transglycosylase activity"/>
    <property type="evidence" value="ECO:0007669"/>
    <property type="project" value="InterPro"/>
</dbReference>
<dbReference type="Pfam" id="PF01464">
    <property type="entry name" value="SLT"/>
    <property type="match status" value="1"/>
</dbReference>
<dbReference type="KEGG" id="hmr:Hipma_0313"/>
<dbReference type="InParanoid" id="F2LY25"/>
<dbReference type="STRING" id="760142.Hipma_0313"/>
<evidence type="ECO:0000256" key="1">
    <source>
        <dbReference type="ARBA" id="ARBA00007734"/>
    </source>
</evidence>
<dbReference type="RefSeq" id="WP_013681334.1">
    <property type="nucleotide sequence ID" value="NC_015318.1"/>
</dbReference>
<dbReference type="AlphaFoldDB" id="F2LY25"/>
<organism evidence="4 5">
    <name type="scientific">Hippea maritima (strain ATCC 700847 / DSM 10411 / MH2)</name>
    <dbReference type="NCBI Taxonomy" id="760142"/>
    <lineage>
        <taxon>Bacteria</taxon>
        <taxon>Pseudomonadati</taxon>
        <taxon>Campylobacterota</taxon>
        <taxon>Desulfurellia</taxon>
        <taxon>Desulfurellales</taxon>
        <taxon>Hippeaceae</taxon>
        <taxon>Hippea</taxon>
    </lineage>
</organism>